<dbReference type="RefSeq" id="WP_273172659.1">
    <property type="nucleotide sequence ID" value="NZ_JAAXZR010000008.1"/>
</dbReference>
<dbReference type="Proteomes" id="UP000767327">
    <property type="component" value="Unassembled WGS sequence"/>
</dbReference>
<reference evidence="1" key="2">
    <citation type="submission" date="2020-01" db="EMBL/GenBank/DDBJ databases">
        <authorList>
            <person name="Campanaro S."/>
        </authorList>
    </citation>
    <scope>NUCLEOTIDE SEQUENCE</scope>
    <source>
        <strain evidence="1">AS01afH2WH_6</strain>
    </source>
</reference>
<gene>
    <name evidence="1" type="ORF">GXW98_02035</name>
</gene>
<evidence type="ECO:0000313" key="2">
    <source>
        <dbReference type="Proteomes" id="UP000767327"/>
    </source>
</evidence>
<sequence>MTMRVAVTCQPFTVMRIVICGVWMEYGCSVREGPDIRYCGESRYQGSSQGESSDKLLTIVGR</sequence>
<protein>
    <submittedName>
        <fullName evidence="1">Uncharacterized protein</fullName>
    </submittedName>
</protein>
<dbReference type="EMBL" id="JAAXZR010000008">
    <property type="protein sequence ID" value="NLT79051.1"/>
    <property type="molecule type" value="Genomic_DNA"/>
</dbReference>
<accession>A0A971CY94</accession>
<dbReference type="AlphaFoldDB" id="A0A971CY94"/>
<evidence type="ECO:0000313" key="1">
    <source>
        <dbReference type="EMBL" id="NLT79051.1"/>
    </source>
</evidence>
<organism evidence="1 2">
    <name type="scientific">Bifidobacterium crudilactis</name>
    <dbReference type="NCBI Taxonomy" id="327277"/>
    <lineage>
        <taxon>Bacteria</taxon>
        <taxon>Bacillati</taxon>
        <taxon>Actinomycetota</taxon>
        <taxon>Actinomycetes</taxon>
        <taxon>Bifidobacteriales</taxon>
        <taxon>Bifidobacteriaceae</taxon>
        <taxon>Bifidobacterium</taxon>
    </lineage>
</organism>
<proteinExistence type="predicted"/>
<comment type="caution">
    <text evidence="1">The sequence shown here is derived from an EMBL/GenBank/DDBJ whole genome shotgun (WGS) entry which is preliminary data.</text>
</comment>
<reference evidence="1" key="1">
    <citation type="journal article" date="2020" name="Biotechnol. Biofuels">
        <title>New insights from the biogas microbiome by comprehensive genome-resolved metagenomics of nearly 1600 species originating from multiple anaerobic digesters.</title>
        <authorList>
            <person name="Campanaro S."/>
            <person name="Treu L."/>
            <person name="Rodriguez-R L.M."/>
            <person name="Kovalovszki A."/>
            <person name="Ziels R.M."/>
            <person name="Maus I."/>
            <person name="Zhu X."/>
            <person name="Kougias P.G."/>
            <person name="Basile A."/>
            <person name="Luo G."/>
            <person name="Schluter A."/>
            <person name="Konstantinidis K.T."/>
            <person name="Angelidaki I."/>
        </authorList>
    </citation>
    <scope>NUCLEOTIDE SEQUENCE</scope>
    <source>
        <strain evidence="1">AS01afH2WH_6</strain>
    </source>
</reference>
<name>A0A971CY94_9BIFI</name>